<dbReference type="GO" id="GO:0005739">
    <property type="term" value="C:mitochondrion"/>
    <property type="evidence" value="ECO:0007669"/>
    <property type="project" value="TreeGrafter"/>
</dbReference>
<evidence type="ECO:0000256" key="3">
    <source>
        <dbReference type="ARBA" id="ARBA00022553"/>
    </source>
</evidence>
<evidence type="ECO:0000313" key="8">
    <source>
        <dbReference type="Proteomes" id="UP000694415"/>
    </source>
</evidence>
<evidence type="ECO:0000256" key="5">
    <source>
        <dbReference type="ARBA" id="ARBA00023098"/>
    </source>
</evidence>
<dbReference type="Gene3D" id="1.10.1200.10">
    <property type="entry name" value="ACP-like"/>
    <property type="match status" value="1"/>
</dbReference>
<dbReference type="GO" id="GO:0000036">
    <property type="term" value="F:acyl carrier activity"/>
    <property type="evidence" value="ECO:0007669"/>
    <property type="project" value="TreeGrafter"/>
</dbReference>
<dbReference type="Ensembl" id="ENSMSIT00000021155.1">
    <property type="protein sequence ID" value="ENSMSIP00000016700.1"/>
    <property type="gene ID" value="ENSMSIG00000014312.1"/>
</dbReference>
<reference evidence="7" key="2">
    <citation type="submission" date="2025-09" db="UniProtKB">
        <authorList>
            <consortium name="Ensembl"/>
        </authorList>
    </citation>
    <scope>IDENTIFICATION</scope>
</reference>
<dbReference type="InterPro" id="IPR036736">
    <property type="entry name" value="ACP-like_sf"/>
</dbReference>
<keyword evidence="2" id="KW-0444">Lipid biosynthesis</keyword>
<organism evidence="7 8">
    <name type="scientific">Mus spicilegus</name>
    <name type="common">Mound-building mouse</name>
    <dbReference type="NCBI Taxonomy" id="10103"/>
    <lineage>
        <taxon>Eukaryota</taxon>
        <taxon>Metazoa</taxon>
        <taxon>Chordata</taxon>
        <taxon>Craniata</taxon>
        <taxon>Vertebrata</taxon>
        <taxon>Euteleostomi</taxon>
        <taxon>Mammalia</taxon>
        <taxon>Eutheria</taxon>
        <taxon>Euarchontoglires</taxon>
        <taxon>Glires</taxon>
        <taxon>Rodentia</taxon>
        <taxon>Myomorpha</taxon>
        <taxon>Muroidea</taxon>
        <taxon>Muridae</taxon>
        <taxon>Murinae</taxon>
        <taxon>Mus</taxon>
        <taxon>Mus</taxon>
    </lineage>
</organism>
<sequence length="149" mass="17334">FTSSMVPFWPLSATCSRPSYRCSSFPHSTMPYPERTQKRLGTLHLPWCLCRCLWRVTHLSCQYSNTPPLMLEEIRDLVMYVLKLYDKIESSKRALSKSHFMKDLGSDQVEIIMAMEDEFGFEIPAIDAEKLMCPQERVDSIAVKKDVYK</sequence>
<dbReference type="InterPro" id="IPR003231">
    <property type="entry name" value="ACP"/>
</dbReference>
<proteinExistence type="predicted"/>
<dbReference type="AlphaFoldDB" id="A0A8C6H4R3"/>
<dbReference type="GeneTree" id="ENSGT00390000002127"/>
<dbReference type="PANTHER" id="PTHR20863">
    <property type="entry name" value="ACYL CARRIER PROTEIN"/>
    <property type="match status" value="1"/>
</dbReference>
<evidence type="ECO:0000256" key="2">
    <source>
        <dbReference type="ARBA" id="ARBA00022516"/>
    </source>
</evidence>
<keyword evidence="6" id="KW-0275">Fatty acid biosynthesis</keyword>
<evidence type="ECO:0000256" key="6">
    <source>
        <dbReference type="ARBA" id="ARBA00023160"/>
    </source>
</evidence>
<dbReference type="PANTHER" id="PTHR20863:SF28">
    <property type="entry name" value="ACYL CARRIER PROTEIN, MITOCHONDRIAL"/>
    <property type="match status" value="1"/>
</dbReference>
<dbReference type="Proteomes" id="UP000694415">
    <property type="component" value="Unplaced"/>
</dbReference>
<accession>A0A8C6H4R3</accession>
<keyword evidence="5" id="KW-0443">Lipid metabolism</keyword>
<name>A0A8C6H4R3_MUSSI</name>
<evidence type="ECO:0000313" key="7">
    <source>
        <dbReference type="Ensembl" id="ENSMSIP00000016700.1"/>
    </source>
</evidence>
<keyword evidence="1" id="KW-0596">Phosphopantetheine</keyword>
<keyword evidence="4" id="KW-0276">Fatty acid metabolism</keyword>
<dbReference type="SUPFAM" id="SSF47336">
    <property type="entry name" value="ACP-like"/>
    <property type="match status" value="1"/>
</dbReference>
<evidence type="ECO:0000256" key="4">
    <source>
        <dbReference type="ARBA" id="ARBA00022832"/>
    </source>
</evidence>
<dbReference type="GO" id="GO:0000035">
    <property type="term" value="F:acyl binding"/>
    <property type="evidence" value="ECO:0007669"/>
    <property type="project" value="TreeGrafter"/>
</dbReference>
<keyword evidence="3" id="KW-0597">Phosphoprotein</keyword>
<evidence type="ECO:0000256" key="1">
    <source>
        <dbReference type="ARBA" id="ARBA00022450"/>
    </source>
</evidence>
<protein>
    <recommendedName>
        <fullName evidence="9">Acyl carrier protein</fullName>
    </recommendedName>
</protein>
<evidence type="ECO:0008006" key="9">
    <source>
        <dbReference type="Google" id="ProtNLM"/>
    </source>
</evidence>
<reference evidence="7" key="1">
    <citation type="submission" date="2025-08" db="UniProtKB">
        <authorList>
            <consortium name="Ensembl"/>
        </authorList>
    </citation>
    <scope>IDENTIFICATION</scope>
</reference>
<keyword evidence="8" id="KW-1185">Reference proteome</keyword>